<evidence type="ECO:0000256" key="10">
    <source>
        <dbReference type="ARBA" id="ARBA00023167"/>
    </source>
</evidence>
<keyword evidence="6 12" id="KW-0378">Hydrolase</keyword>
<dbReference type="Pfam" id="PF02882">
    <property type="entry name" value="THF_DHG_CYH_C"/>
    <property type="match status" value="1"/>
</dbReference>
<keyword evidence="8 12" id="KW-0560">Oxidoreductase</keyword>
<dbReference type="EC" id="3.5.4.9" evidence="12"/>
<dbReference type="PRINTS" id="PR00085">
    <property type="entry name" value="THFDHDRGNASE"/>
</dbReference>
<feature type="binding site" evidence="12">
    <location>
        <position position="231"/>
    </location>
    <ligand>
        <name>NADP(+)</name>
        <dbReference type="ChEBI" id="CHEBI:58349"/>
    </ligand>
</feature>
<evidence type="ECO:0000256" key="9">
    <source>
        <dbReference type="ARBA" id="ARBA00023102"/>
    </source>
</evidence>
<evidence type="ECO:0000313" key="15">
    <source>
        <dbReference type="EMBL" id="MBQ0855541.1"/>
    </source>
</evidence>
<dbReference type="GO" id="GO:0005829">
    <property type="term" value="C:cytosol"/>
    <property type="evidence" value="ECO:0007669"/>
    <property type="project" value="TreeGrafter"/>
</dbReference>
<comment type="caution">
    <text evidence="12">Lacks conserved residue(s) required for the propagation of feature annotation.</text>
</comment>
<dbReference type="GO" id="GO:0004488">
    <property type="term" value="F:methylenetetrahydrofolate dehydrogenase (NADP+) activity"/>
    <property type="evidence" value="ECO:0007669"/>
    <property type="project" value="UniProtKB-UniRule"/>
</dbReference>
<comment type="catalytic activity">
    <reaction evidence="12">
        <text>(6R)-5,10-methenyltetrahydrofolate + H2O = (6R)-10-formyltetrahydrofolate + H(+)</text>
        <dbReference type="Rhea" id="RHEA:23700"/>
        <dbReference type="ChEBI" id="CHEBI:15377"/>
        <dbReference type="ChEBI" id="CHEBI:15378"/>
        <dbReference type="ChEBI" id="CHEBI:57455"/>
        <dbReference type="ChEBI" id="CHEBI:195366"/>
        <dbReference type="EC" id="3.5.4.9"/>
    </reaction>
</comment>
<comment type="function">
    <text evidence="12">Catalyzes the oxidation of 5,10-methylenetetrahydrofolate to 5,10-methenyltetrahydrofolate and then the hydrolysis of 5,10-methenyltetrahydrofolate to 10-formyltetrahydrofolate.</text>
</comment>
<dbReference type="PROSITE" id="PS00767">
    <property type="entry name" value="THF_DHG_CYH_2"/>
    <property type="match status" value="1"/>
</dbReference>
<evidence type="ECO:0000256" key="5">
    <source>
        <dbReference type="ARBA" id="ARBA00022755"/>
    </source>
</evidence>
<dbReference type="InterPro" id="IPR046346">
    <property type="entry name" value="Aminoacid_DH-like_N_sf"/>
</dbReference>
<dbReference type="GO" id="GO:0006164">
    <property type="term" value="P:purine nucleotide biosynthetic process"/>
    <property type="evidence" value="ECO:0007669"/>
    <property type="project" value="UniProtKB-KW"/>
</dbReference>
<dbReference type="HAMAP" id="MF_01576">
    <property type="entry name" value="THF_DHG_CYH"/>
    <property type="match status" value="1"/>
</dbReference>
<accession>A0A940Y4M5</accession>
<evidence type="ECO:0000256" key="4">
    <source>
        <dbReference type="ARBA" id="ARBA00022605"/>
    </source>
</evidence>
<dbReference type="PANTHER" id="PTHR48099:SF5">
    <property type="entry name" value="C-1-TETRAHYDROFOLATE SYNTHASE, CYTOPLASMIC"/>
    <property type="match status" value="1"/>
</dbReference>
<dbReference type="InterPro" id="IPR020631">
    <property type="entry name" value="THF_DH/CycHdrlase_NAD-bd_dom"/>
</dbReference>
<feature type="domain" description="Tetrahydrofolate dehydrogenase/cyclohydrolase catalytic" evidence="13">
    <location>
        <begin position="5"/>
        <end position="120"/>
    </location>
</feature>
<name>A0A940Y4M5_9ACTN</name>
<evidence type="ECO:0000256" key="7">
    <source>
        <dbReference type="ARBA" id="ARBA00022857"/>
    </source>
</evidence>
<evidence type="ECO:0000256" key="1">
    <source>
        <dbReference type="ARBA" id="ARBA00004777"/>
    </source>
</evidence>
<evidence type="ECO:0000256" key="8">
    <source>
        <dbReference type="ARBA" id="ARBA00023002"/>
    </source>
</evidence>
<keyword evidence="3 12" id="KW-0554">One-carbon metabolism</keyword>
<reference evidence="15 16" key="1">
    <citation type="submission" date="2021-04" db="EMBL/GenBank/DDBJ databases">
        <authorList>
            <person name="Tang X."/>
            <person name="Zhou X."/>
            <person name="Chen X."/>
            <person name="Cernava T."/>
            <person name="Zhang C."/>
        </authorList>
    </citation>
    <scope>NUCLEOTIDE SEQUENCE [LARGE SCALE GENOMIC DNA]</scope>
    <source>
        <strain evidence="15 16">BH-SS-21</strain>
    </source>
</reference>
<dbReference type="CDD" id="cd01080">
    <property type="entry name" value="NAD_bind_m-THF_DH_Cyclohyd"/>
    <property type="match status" value="1"/>
</dbReference>
<dbReference type="InterPro" id="IPR020867">
    <property type="entry name" value="THF_DH/CycHdrlase_CS"/>
</dbReference>
<dbReference type="Gene3D" id="3.40.50.10860">
    <property type="entry name" value="Leucine Dehydrogenase, chain A, domain 1"/>
    <property type="match status" value="1"/>
</dbReference>
<dbReference type="FunFam" id="3.40.50.10860:FF:000005">
    <property type="entry name" value="C-1-tetrahydrofolate synthase, cytoplasmic, putative"/>
    <property type="match status" value="1"/>
</dbReference>
<dbReference type="Pfam" id="PF00763">
    <property type="entry name" value="THF_DHG_CYH"/>
    <property type="match status" value="1"/>
</dbReference>
<dbReference type="SUPFAM" id="SSF53223">
    <property type="entry name" value="Aminoacid dehydrogenase-like, N-terminal domain"/>
    <property type="match status" value="1"/>
</dbReference>
<keyword evidence="5 12" id="KW-0658">Purine biosynthesis</keyword>
<feature type="binding site" evidence="12">
    <location>
        <begin position="165"/>
        <end position="167"/>
    </location>
    <ligand>
        <name>NADP(+)</name>
        <dbReference type="ChEBI" id="CHEBI:58349"/>
    </ligand>
</feature>
<dbReference type="Proteomes" id="UP000677413">
    <property type="component" value="Unassembled WGS sequence"/>
</dbReference>
<keyword evidence="9 12" id="KW-0368">Histidine biosynthesis</keyword>
<proteinExistence type="inferred from homology"/>
<keyword evidence="11 12" id="KW-0511">Multifunctional enzyme</keyword>
<dbReference type="RefSeq" id="WP_210893972.1">
    <property type="nucleotide sequence ID" value="NZ_JAGPYQ010000002.1"/>
</dbReference>
<comment type="caution">
    <text evidence="15">The sequence shown here is derived from an EMBL/GenBank/DDBJ whole genome shotgun (WGS) entry which is preliminary data.</text>
</comment>
<dbReference type="PANTHER" id="PTHR48099">
    <property type="entry name" value="C-1-TETRAHYDROFOLATE SYNTHASE, CYTOPLASMIC-RELATED"/>
    <property type="match status" value="1"/>
</dbReference>
<protein>
    <recommendedName>
        <fullName evidence="12">Bifunctional protein FolD</fullName>
    </recommendedName>
    <domain>
        <recommendedName>
            <fullName evidence="12">Methylenetetrahydrofolate dehydrogenase</fullName>
            <ecNumber evidence="12">1.5.1.5</ecNumber>
        </recommendedName>
    </domain>
    <domain>
        <recommendedName>
            <fullName evidence="12">Methenyltetrahydrofolate cyclohydrolase</fullName>
            <ecNumber evidence="12">3.5.4.9</ecNumber>
        </recommendedName>
    </domain>
</protein>
<evidence type="ECO:0000259" key="14">
    <source>
        <dbReference type="Pfam" id="PF02882"/>
    </source>
</evidence>
<evidence type="ECO:0000259" key="13">
    <source>
        <dbReference type="Pfam" id="PF00763"/>
    </source>
</evidence>
<dbReference type="AlphaFoldDB" id="A0A940Y4M5"/>
<keyword evidence="16" id="KW-1185">Reference proteome</keyword>
<comment type="subunit">
    <text evidence="2 12">Homodimer.</text>
</comment>
<dbReference type="EMBL" id="JAGPYQ010000002">
    <property type="protein sequence ID" value="MBQ0855541.1"/>
    <property type="molecule type" value="Genomic_DNA"/>
</dbReference>
<dbReference type="GO" id="GO:0000105">
    <property type="term" value="P:L-histidine biosynthetic process"/>
    <property type="evidence" value="ECO:0007669"/>
    <property type="project" value="UniProtKB-KW"/>
</dbReference>
<dbReference type="InterPro" id="IPR020630">
    <property type="entry name" value="THF_DH/CycHdrlase_cat_dom"/>
</dbReference>
<dbReference type="EC" id="1.5.1.5" evidence="12"/>
<comment type="pathway">
    <text evidence="1 12">One-carbon metabolism; tetrahydrofolate interconversion.</text>
</comment>
<dbReference type="GO" id="GO:0035999">
    <property type="term" value="P:tetrahydrofolate interconversion"/>
    <property type="evidence" value="ECO:0007669"/>
    <property type="project" value="UniProtKB-UniRule"/>
</dbReference>
<evidence type="ECO:0000313" key="16">
    <source>
        <dbReference type="Proteomes" id="UP000677413"/>
    </source>
</evidence>
<evidence type="ECO:0000256" key="11">
    <source>
        <dbReference type="ARBA" id="ARBA00023268"/>
    </source>
</evidence>
<keyword evidence="7 12" id="KW-0521">NADP</keyword>
<comment type="similarity">
    <text evidence="12">Belongs to the tetrahydrofolate dehydrogenase/cyclohydrolase family.</text>
</comment>
<feature type="domain" description="Tetrahydrofolate dehydrogenase/cyclohydrolase NAD(P)-binding" evidence="14">
    <location>
        <begin position="139"/>
        <end position="279"/>
    </location>
</feature>
<evidence type="ECO:0000256" key="6">
    <source>
        <dbReference type="ARBA" id="ARBA00022801"/>
    </source>
</evidence>
<keyword evidence="4 12" id="KW-0028">Amino-acid biosynthesis</keyword>
<dbReference type="InterPro" id="IPR000672">
    <property type="entry name" value="THF_DH/CycHdrlase"/>
</dbReference>
<dbReference type="GO" id="GO:0004477">
    <property type="term" value="F:methenyltetrahydrofolate cyclohydrolase activity"/>
    <property type="evidence" value="ECO:0007669"/>
    <property type="project" value="UniProtKB-UniRule"/>
</dbReference>
<organism evidence="15 16">
    <name type="scientific">Streptomyces liliiviolaceus</name>
    <dbReference type="NCBI Taxonomy" id="2823109"/>
    <lineage>
        <taxon>Bacteria</taxon>
        <taxon>Bacillati</taxon>
        <taxon>Actinomycetota</taxon>
        <taxon>Actinomycetes</taxon>
        <taxon>Kitasatosporales</taxon>
        <taxon>Streptomycetaceae</taxon>
        <taxon>Streptomyces</taxon>
    </lineage>
</organism>
<evidence type="ECO:0000256" key="3">
    <source>
        <dbReference type="ARBA" id="ARBA00022563"/>
    </source>
</evidence>
<keyword evidence="10 12" id="KW-0486">Methionine biosynthesis</keyword>
<dbReference type="GO" id="GO:0009086">
    <property type="term" value="P:methionine biosynthetic process"/>
    <property type="evidence" value="ECO:0007669"/>
    <property type="project" value="UniProtKB-KW"/>
</dbReference>
<evidence type="ECO:0000256" key="12">
    <source>
        <dbReference type="HAMAP-Rule" id="MF_01576"/>
    </source>
</evidence>
<dbReference type="SUPFAM" id="SSF51735">
    <property type="entry name" value="NAD(P)-binding Rossmann-fold domains"/>
    <property type="match status" value="1"/>
</dbReference>
<gene>
    <name evidence="12" type="primary">folD</name>
    <name evidence="15" type="ORF">J8N05_46095</name>
</gene>
<comment type="catalytic activity">
    <reaction evidence="12">
        <text>(6R)-5,10-methylene-5,6,7,8-tetrahydrofolate + NADP(+) = (6R)-5,10-methenyltetrahydrofolate + NADPH</text>
        <dbReference type="Rhea" id="RHEA:22812"/>
        <dbReference type="ChEBI" id="CHEBI:15636"/>
        <dbReference type="ChEBI" id="CHEBI:57455"/>
        <dbReference type="ChEBI" id="CHEBI:57783"/>
        <dbReference type="ChEBI" id="CHEBI:58349"/>
        <dbReference type="EC" id="1.5.1.5"/>
    </reaction>
</comment>
<evidence type="ECO:0000256" key="2">
    <source>
        <dbReference type="ARBA" id="ARBA00011738"/>
    </source>
</evidence>
<dbReference type="InterPro" id="IPR036291">
    <property type="entry name" value="NAD(P)-bd_dom_sf"/>
</dbReference>
<dbReference type="Gene3D" id="3.40.50.720">
    <property type="entry name" value="NAD(P)-binding Rossmann-like Domain"/>
    <property type="match status" value="1"/>
</dbReference>
<sequence length="282" mass="29299">MTTLIDGTTTALRIRARVAEKVAHSVRIHKRAPGLATILVGDDPASAVYVAAKRQAIREAGMRDVHHTLPAEASYPAVAALIDQLADDPDVCGILLQLPLPKGLDSAALIDRIPVTKDVDGLTTASAGLLARGADGLRPCTPAGVLWLLDAEGVELRGAHAVVVGHSELVGRPMARMLLQRDATVTVAHKHTVNLPSITRLADVLVVAAGVCGLIGAEHVKPGAAVVDVGIHRTDHGLRGDVRSRELQGHAGLLTPVPGGVGPMTIAMLLANTLVAFEQGQP</sequence>